<protein>
    <submittedName>
        <fullName evidence="2">Uncharacterized protein</fullName>
    </submittedName>
</protein>
<feature type="region of interest" description="Disordered" evidence="1">
    <location>
        <begin position="1"/>
        <end position="39"/>
    </location>
</feature>
<evidence type="ECO:0000313" key="3">
    <source>
        <dbReference type="Proteomes" id="UP000276133"/>
    </source>
</evidence>
<organism evidence="2 3">
    <name type="scientific">Brachionus plicatilis</name>
    <name type="common">Marine rotifer</name>
    <name type="synonym">Brachionus muelleri</name>
    <dbReference type="NCBI Taxonomy" id="10195"/>
    <lineage>
        <taxon>Eukaryota</taxon>
        <taxon>Metazoa</taxon>
        <taxon>Spiralia</taxon>
        <taxon>Gnathifera</taxon>
        <taxon>Rotifera</taxon>
        <taxon>Eurotatoria</taxon>
        <taxon>Monogononta</taxon>
        <taxon>Pseudotrocha</taxon>
        <taxon>Ploima</taxon>
        <taxon>Brachionidae</taxon>
        <taxon>Brachionus</taxon>
    </lineage>
</organism>
<name>A0A3M7QWK4_BRAPC</name>
<evidence type="ECO:0000256" key="1">
    <source>
        <dbReference type="SAM" id="MobiDB-lite"/>
    </source>
</evidence>
<sequence length="142" mass="14374">MDHNSNPTEENGASHSPSVLSSQSSGITASESGTVSGSSSNHPLGMLAFGSAIVFGSLSSQSSGLTASGSAIFSLSSQLSGFLSFGSTISFGGFIDGLMSVSKLPELTSTRSINILNVPSGLMKRCVFPSLNTVSNNSDFLA</sequence>
<feature type="compositionally biased region" description="Polar residues" evidence="1">
    <location>
        <begin position="1"/>
        <end position="13"/>
    </location>
</feature>
<keyword evidence="3" id="KW-1185">Reference proteome</keyword>
<dbReference type="Proteomes" id="UP000276133">
    <property type="component" value="Unassembled WGS sequence"/>
</dbReference>
<evidence type="ECO:0000313" key="2">
    <source>
        <dbReference type="EMBL" id="RNA15722.1"/>
    </source>
</evidence>
<proteinExistence type="predicted"/>
<dbReference type="EMBL" id="REGN01004899">
    <property type="protein sequence ID" value="RNA15722.1"/>
    <property type="molecule type" value="Genomic_DNA"/>
</dbReference>
<gene>
    <name evidence="2" type="ORF">BpHYR1_021764</name>
</gene>
<dbReference type="AlphaFoldDB" id="A0A3M7QWK4"/>
<reference evidence="2 3" key="1">
    <citation type="journal article" date="2018" name="Sci. Rep.">
        <title>Genomic signatures of local adaptation to the degree of environmental predictability in rotifers.</title>
        <authorList>
            <person name="Franch-Gras L."/>
            <person name="Hahn C."/>
            <person name="Garcia-Roger E.M."/>
            <person name="Carmona M.J."/>
            <person name="Serra M."/>
            <person name="Gomez A."/>
        </authorList>
    </citation>
    <scope>NUCLEOTIDE SEQUENCE [LARGE SCALE GENOMIC DNA]</scope>
    <source>
        <strain evidence="2">HYR1</strain>
    </source>
</reference>
<comment type="caution">
    <text evidence="2">The sequence shown here is derived from an EMBL/GenBank/DDBJ whole genome shotgun (WGS) entry which is preliminary data.</text>
</comment>
<accession>A0A3M7QWK4</accession>
<feature type="compositionally biased region" description="Low complexity" evidence="1">
    <location>
        <begin position="14"/>
        <end position="39"/>
    </location>
</feature>